<dbReference type="EMBL" id="CP001108">
    <property type="protein sequence ID" value="ACF46565.1"/>
    <property type="molecule type" value="Genomic_DNA"/>
</dbReference>
<keyword evidence="1" id="KW-0812">Transmembrane</keyword>
<reference evidence="2" key="1">
    <citation type="submission" date="2008-06" db="EMBL/GenBank/DDBJ databases">
        <title>Complete sequence of chromosome of Prosthecochloris aestuarii DSM 271.</title>
        <authorList>
            <consortium name="US DOE Joint Genome Institute"/>
            <person name="Lucas S."/>
            <person name="Copeland A."/>
            <person name="Lapidus A."/>
            <person name="Glavina del Rio T."/>
            <person name="Dalin E."/>
            <person name="Tice H."/>
            <person name="Bruce D."/>
            <person name="Goodwin L."/>
            <person name="Pitluck S."/>
            <person name="Schmutz J."/>
            <person name="Larimer F."/>
            <person name="Land M."/>
            <person name="Hauser L."/>
            <person name="Kyrpides N."/>
            <person name="Anderson I."/>
            <person name="Liu Z."/>
            <person name="Li T."/>
            <person name="Zhao F."/>
            <person name="Overmann J."/>
            <person name="Bryant D.A."/>
            <person name="Richardson P."/>
        </authorList>
    </citation>
    <scope>NUCLEOTIDE SEQUENCE [LARGE SCALE GENOMIC DNA]</scope>
    <source>
        <strain evidence="2">DSM 271</strain>
    </source>
</reference>
<dbReference type="AlphaFoldDB" id="B4S928"/>
<keyword evidence="1" id="KW-0472">Membrane</keyword>
<gene>
    <name evidence="2" type="ordered locus">Paes_1545</name>
</gene>
<dbReference type="KEGG" id="paa:Paes_1545"/>
<accession>B4S928</accession>
<keyword evidence="1" id="KW-1133">Transmembrane helix</keyword>
<protein>
    <submittedName>
        <fullName evidence="2">Uncharacterized protein</fullName>
    </submittedName>
</protein>
<sequence length="81" mass="9438">MLRWAWLDRDLNDCMLYAAAAIGFIALFMQGKSTFKEGYAIVLFDVVLMDDYFVTSADLCFLFQSIINRYWKSDDGEPFSR</sequence>
<dbReference type="STRING" id="290512.Paes_1545"/>
<name>B4S928_PROA2</name>
<evidence type="ECO:0000313" key="3">
    <source>
        <dbReference type="Proteomes" id="UP000002725"/>
    </source>
</evidence>
<feature type="transmembrane region" description="Helical" evidence="1">
    <location>
        <begin position="41"/>
        <end position="63"/>
    </location>
</feature>
<dbReference type="HOGENOM" id="CLU_2570997_0_0_10"/>
<dbReference type="Proteomes" id="UP000002725">
    <property type="component" value="Chromosome"/>
</dbReference>
<proteinExistence type="predicted"/>
<feature type="transmembrane region" description="Helical" evidence="1">
    <location>
        <begin position="12"/>
        <end position="29"/>
    </location>
</feature>
<organism evidence="2 3">
    <name type="scientific">Prosthecochloris aestuarii (strain DSM 271 / SK 413)</name>
    <dbReference type="NCBI Taxonomy" id="290512"/>
    <lineage>
        <taxon>Bacteria</taxon>
        <taxon>Pseudomonadati</taxon>
        <taxon>Chlorobiota</taxon>
        <taxon>Chlorobiia</taxon>
        <taxon>Chlorobiales</taxon>
        <taxon>Chlorobiaceae</taxon>
        <taxon>Prosthecochloris</taxon>
    </lineage>
</organism>
<evidence type="ECO:0000313" key="2">
    <source>
        <dbReference type="EMBL" id="ACF46565.1"/>
    </source>
</evidence>
<evidence type="ECO:0000256" key="1">
    <source>
        <dbReference type="SAM" id="Phobius"/>
    </source>
</evidence>
<keyword evidence="3" id="KW-1185">Reference proteome</keyword>